<comment type="cofactor">
    <cofactor evidence="1 8">
        <name>heme</name>
        <dbReference type="ChEBI" id="CHEBI:30413"/>
    </cofactor>
</comment>
<evidence type="ECO:0000256" key="7">
    <source>
        <dbReference type="ARBA" id="ARBA00023033"/>
    </source>
</evidence>
<protein>
    <submittedName>
        <fullName evidence="9">Cytochrome P450</fullName>
    </submittedName>
</protein>
<evidence type="ECO:0000313" key="10">
    <source>
        <dbReference type="Proteomes" id="UP000037510"/>
    </source>
</evidence>
<dbReference type="GO" id="GO:0005737">
    <property type="term" value="C:cytoplasm"/>
    <property type="evidence" value="ECO:0007669"/>
    <property type="project" value="TreeGrafter"/>
</dbReference>
<evidence type="ECO:0000313" key="9">
    <source>
        <dbReference type="EMBL" id="KOB73284.1"/>
    </source>
</evidence>
<evidence type="ECO:0000256" key="4">
    <source>
        <dbReference type="ARBA" id="ARBA00022723"/>
    </source>
</evidence>
<dbReference type="PRINTS" id="PR00463">
    <property type="entry name" value="EP450I"/>
</dbReference>
<evidence type="ECO:0000256" key="5">
    <source>
        <dbReference type="ARBA" id="ARBA00023002"/>
    </source>
</evidence>
<dbReference type="Gene3D" id="1.10.630.10">
    <property type="entry name" value="Cytochrome P450"/>
    <property type="match status" value="1"/>
</dbReference>
<dbReference type="AlphaFoldDB" id="A0A0L7LD03"/>
<dbReference type="EMBL" id="JTDY01001634">
    <property type="protein sequence ID" value="KOB73284.1"/>
    <property type="molecule type" value="Genomic_DNA"/>
</dbReference>
<dbReference type="PRINTS" id="PR00385">
    <property type="entry name" value="P450"/>
</dbReference>
<dbReference type="InterPro" id="IPR036396">
    <property type="entry name" value="Cyt_P450_sf"/>
</dbReference>
<organism evidence="9 10">
    <name type="scientific">Operophtera brumata</name>
    <name type="common">Winter moth</name>
    <name type="synonym">Phalaena brumata</name>
    <dbReference type="NCBI Taxonomy" id="104452"/>
    <lineage>
        <taxon>Eukaryota</taxon>
        <taxon>Metazoa</taxon>
        <taxon>Ecdysozoa</taxon>
        <taxon>Arthropoda</taxon>
        <taxon>Hexapoda</taxon>
        <taxon>Insecta</taxon>
        <taxon>Pterygota</taxon>
        <taxon>Neoptera</taxon>
        <taxon>Endopterygota</taxon>
        <taxon>Lepidoptera</taxon>
        <taxon>Glossata</taxon>
        <taxon>Ditrysia</taxon>
        <taxon>Geometroidea</taxon>
        <taxon>Geometridae</taxon>
        <taxon>Larentiinae</taxon>
        <taxon>Operophtera</taxon>
    </lineage>
</organism>
<keyword evidence="5" id="KW-0560">Oxidoreductase</keyword>
<keyword evidence="3 8" id="KW-0349">Heme</keyword>
<sequence length="262" mass="30163">MDVDGLKWTITRKFVLKYLKNFGYNMRHMDNYIEEECRALVQLRVDGGGRPVLVNTMFHVSVVNIMWRLVAVTKEDIHVVCLDLLEAGMETVSNTAVFMLLHLVRNEEVQRKLQKEIDEVIGHARTPTVIDRTRMMYTEAVILETLRISSVAAVGIPHMALKSERLGNYIIPKGTFLLLAMHDLHNGNHWKDPDAFRPERKRRCIGEGMARSELFMFLTHLLQRFNMRIPEEDPLPSTEPIDGLTLSAKPFRVIFEPRLLGG</sequence>
<feature type="binding site" description="axial binding residue" evidence="8">
    <location>
        <position position="204"/>
    </location>
    <ligand>
        <name>heme</name>
        <dbReference type="ChEBI" id="CHEBI:30413"/>
    </ligand>
    <ligandPart>
        <name>Fe</name>
        <dbReference type="ChEBI" id="CHEBI:18248"/>
    </ligandPart>
</feature>
<evidence type="ECO:0000256" key="2">
    <source>
        <dbReference type="ARBA" id="ARBA00010617"/>
    </source>
</evidence>
<proteinExistence type="inferred from homology"/>
<dbReference type="SUPFAM" id="SSF48264">
    <property type="entry name" value="Cytochrome P450"/>
    <property type="match status" value="1"/>
</dbReference>
<keyword evidence="10" id="KW-1185">Reference proteome</keyword>
<comment type="caution">
    <text evidence="9">The sequence shown here is derived from an EMBL/GenBank/DDBJ whole genome shotgun (WGS) entry which is preliminary data.</text>
</comment>
<comment type="similarity">
    <text evidence="2">Belongs to the cytochrome P450 family.</text>
</comment>
<dbReference type="GO" id="GO:0008395">
    <property type="term" value="F:steroid hydroxylase activity"/>
    <property type="evidence" value="ECO:0007669"/>
    <property type="project" value="TreeGrafter"/>
</dbReference>
<dbReference type="InterPro" id="IPR001128">
    <property type="entry name" value="Cyt_P450"/>
</dbReference>
<evidence type="ECO:0000256" key="3">
    <source>
        <dbReference type="ARBA" id="ARBA00022617"/>
    </source>
</evidence>
<dbReference type="STRING" id="104452.A0A0L7LD03"/>
<dbReference type="InterPro" id="IPR002401">
    <property type="entry name" value="Cyt_P450_E_grp-I"/>
</dbReference>
<keyword evidence="6 8" id="KW-0408">Iron</keyword>
<keyword evidence="7" id="KW-0503">Monooxygenase</keyword>
<dbReference type="GO" id="GO:0005506">
    <property type="term" value="F:iron ion binding"/>
    <property type="evidence" value="ECO:0007669"/>
    <property type="project" value="InterPro"/>
</dbReference>
<accession>A0A0L7LD03</accession>
<reference evidence="9 10" key="1">
    <citation type="journal article" date="2015" name="Genome Biol. Evol.">
        <title>The genome of winter moth (Operophtera brumata) provides a genomic perspective on sexual dimorphism and phenology.</title>
        <authorList>
            <person name="Derks M.F."/>
            <person name="Smit S."/>
            <person name="Salis L."/>
            <person name="Schijlen E."/>
            <person name="Bossers A."/>
            <person name="Mateman C."/>
            <person name="Pijl A.S."/>
            <person name="de Ridder D."/>
            <person name="Groenen M.A."/>
            <person name="Visser M.E."/>
            <person name="Megens H.J."/>
        </authorList>
    </citation>
    <scope>NUCLEOTIDE SEQUENCE [LARGE SCALE GENOMIC DNA]</scope>
    <source>
        <strain evidence="9">WM2013NL</strain>
        <tissue evidence="9">Head and thorax</tissue>
    </source>
</reference>
<keyword evidence="4 8" id="KW-0479">Metal-binding</keyword>
<evidence type="ECO:0000256" key="6">
    <source>
        <dbReference type="ARBA" id="ARBA00023004"/>
    </source>
</evidence>
<gene>
    <name evidence="9" type="ORF">OBRU01_10966</name>
</gene>
<dbReference type="GO" id="GO:0006082">
    <property type="term" value="P:organic acid metabolic process"/>
    <property type="evidence" value="ECO:0007669"/>
    <property type="project" value="TreeGrafter"/>
</dbReference>
<dbReference type="InterPro" id="IPR050182">
    <property type="entry name" value="Cytochrome_P450_fam2"/>
</dbReference>
<dbReference type="PANTHER" id="PTHR24300:SF376">
    <property type="entry name" value="CYTOCHROME P450 15A1"/>
    <property type="match status" value="1"/>
</dbReference>
<evidence type="ECO:0000256" key="8">
    <source>
        <dbReference type="PIRSR" id="PIRSR602401-1"/>
    </source>
</evidence>
<evidence type="ECO:0000256" key="1">
    <source>
        <dbReference type="ARBA" id="ARBA00001971"/>
    </source>
</evidence>
<dbReference type="GO" id="GO:0006805">
    <property type="term" value="P:xenobiotic metabolic process"/>
    <property type="evidence" value="ECO:0007669"/>
    <property type="project" value="TreeGrafter"/>
</dbReference>
<dbReference type="GO" id="GO:0016712">
    <property type="term" value="F:oxidoreductase activity, acting on paired donors, with incorporation or reduction of molecular oxygen, reduced flavin or flavoprotein as one donor, and incorporation of one atom of oxygen"/>
    <property type="evidence" value="ECO:0007669"/>
    <property type="project" value="TreeGrafter"/>
</dbReference>
<dbReference type="Proteomes" id="UP000037510">
    <property type="component" value="Unassembled WGS sequence"/>
</dbReference>
<dbReference type="PANTHER" id="PTHR24300">
    <property type="entry name" value="CYTOCHROME P450 508A4-RELATED"/>
    <property type="match status" value="1"/>
</dbReference>
<name>A0A0L7LD03_OPEBR</name>
<dbReference type="Pfam" id="PF00067">
    <property type="entry name" value="p450"/>
    <property type="match status" value="2"/>
</dbReference>
<dbReference type="GO" id="GO:0020037">
    <property type="term" value="F:heme binding"/>
    <property type="evidence" value="ECO:0007669"/>
    <property type="project" value="InterPro"/>
</dbReference>